<reference evidence="2 3" key="1">
    <citation type="submission" date="2015-08" db="EMBL/GenBank/DDBJ databases">
        <title>Next Generation Sequencing and Analysis of the Genome of Puccinia sorghi L Schw, the Causal Agent of Maize Common Rust.</title>
        <authorList>
            <person name="Rochi L."/>
            <person name="Burguener G."/>
            <person name="Darino M."/>
            <person name="Turjanski A."/>
            <person name="Kreff E."/>
            <person name="Dieguez M.J."/>
            <person name="Sacco F."/>
        </authorList>
    </citation>
    <scope>NUCLEOTIDE SEQUENCE [LARGE SCALE GENOMIC DNA]</scope>
    <source>
        <strain evidence="2 3">RO10H11247</strain>
    </source>
</reference>
<feature type="domain" description="Oxidoreductase-like" evidence="1">
    <location>
        <begin position="182"/>
        <end position="219"/>
    </location>
</feature>
<dbReference type="InterPro" id="IPR039251">
    <property type="entry name" value="OXLD1"/>
</dbReference>
<comment type="caution">
    <text evidence="2">The sequence shown here is derived from an EMBL/GenBank/DDBJ whole genome shotgun (WGS) entry which is preliminary data.</text>
</comment>
<organism evidence="2 3">
    <name type="scientific">Puccinia sorghi</name>
    <dbReference type="NCBI Taxonomy" id="27349"/>
    <lineage>
        <taxon>Eukaryota</taxon>
        <taxon>Fungi</taxon>
        <taxon>Dikarya</taxon>
        <taxon>Basidiomycota</taxon>
        <taxon>Pucciniomycotina</taxon>
        <taxon>Pucciniomycetes</taxon>
        <taxon>Pucciniales</taxon>
        <taxon>Pucciniaceae</taxon>
        <taxon>Puccinia</taxon>
    </lineage>
</organism>
<dbReference type="PANTHER" id="PTHR21193">
    <property type="entry name" value="OXIDOREDUCTASE-LIKE DOMAIN-CONTAINING PROTEIN 1"/>
    <property type="match status" value="1"/>
</dbReference>
<dbReference type="OrthoDB" id="10064411at2759"/>
<keyword evidence="3" id="KW-1185">Reference proteome</keyword>
<dbReference type="AlphaFoldDB" id="A0A0L6U7V7"/>
<dbReference type="InterPro" id="IPR019180">
    <property type="entry name" value="Oxidoreductase-like_N"/>
</dbReference>
<gene>
    <name evidence="2" type="ORF">VP01_97g2</name>
</gene>
<dbReference type="VEuPathDB" id="FungiDB:VP01_97g2"/>
<dbReference type="GO" id="GO:0005739">
    <property type="term" value="C:mitochondrion"/>
    <property type="evidence" value="ECO:0007669"/>
    <property type="project" value="TreeGrafter"/>
</dbReference>
<dbReference type="Pfam" id="PF09791">
    <property type="entry name" value="Oxidored-like"/>
    <property type="match status" value="1"/>
</dbReference>
<dbReference type="EMBL" id="LAVV01015492">
    <property type="protein sequence ID" value="KNZ43845.1"/>
    <property type="molecule type" value="Genomic_DNA"/>
</dbReference>
<protein>
    <recommendedName>
        <fullName evidence="1">Oxidoreductase-like domain-containing protein</fullName>
    </recommendedName>
</protein>
<dbReference type="PANTHER" id="PTHR21193:SF3">
    <property type="entry name" value="OXIDOREDUCTASE-LIKE DOMAIN-CONTAINING PROTEIN 1"/>
    <property type="match status" value="1"/>
</dbReference>
<dbReference type="Proteomes" id="UP000037035">
    <property type="component" value="Unassembled WGS sequence"/>
</dbReference>
<proteinExistence type="predicted"/>
<evidence type="ECO:0000259" key="1">
    <source>
        <dbReference type="Pfam" id="PF09791"/>
    </source>
</evidence>
<accession>A0A0L6U7V7</accession>
<dbReference type="STRING" id="27349.A0A0L6U7V7"/>
<evidence type="ECO:0000313" key="3">
    <source>
        <dbReference type="Proteomes" id="UP000037035"/>
    </source>
</evidence>
<name>A0A0L6U7V7_9BASI</name>
<evidence type="ECO:0000313" key="2">
    <source>
        <dbReference type="EMBL" id="KNZ43845.1"/>
    </source>
</evidence>
<sequence>MRAASTSNRSAAVLCHLSGSSAALVVQARRCILEYVALCLSFLLAFAKNVLCEPGQTPGAGPPPPGRIAHSMENLNEWVYCRRIPGHCARSVHSSTRLTYVLVPDPSPAGAEKSHRNSSNLGTPLPSSWYPIDCSRLNLSNQFATNPVAHLSPISLSQEDQSRGSDGSCQSGVVKITSPNIVAPPKPPGPEDCCMSGCATCVYDIYAQESEEYLESLKQRDHLNEHYQGASKAELTEEIDDQVILNNSLKVFAQFEKNRHR</sequence>